<protein>
    <submittedName>
        <fullName evidence="7">Putative antiporter CaxA</fullName>
    </submittedName>
</protein>
<accession>A0A2R4MFW2</accession>
<dbReference type="PANTHER" id="PTHR10846:SF8">
    <property type="entry name" value="INNER MEMBRANE PROTEIN YRBG"/>
    <property type="match status" value="1"/>
</dbReference>
<dbReference type="Gene3D" id="6.10.280.80">
    <property type="entry name" value="NCX, peripheral helical region"/>
    <property type="match status" value="1"/>
</dbReference>
<keyword evidence="8" id="KW-1185">Reference proteome</keyword>
<dbReference type="Gene3D" id="1.20.1420.30">
    <property type="entry name" value="NCX, central ion-binding region"/>
    <property type="match status" value="1"/>
</dbReference>
<evidence type="ECO:0000256" key="4">
    <source>
        <dbReference type="ARBA" id="ARBA00023136"/>
    </source>
</evidence>
<dbReference type="AlphaFoldDB" id="A0A2R4MFW2"/>
<feature type="transmembrane region" description="Helical" evidence="5">
    <location>
        <begin position="123"/>
        <end position="142"/>
    </location>
</feature>
<evidence type="ECO:0000313" key="7">
    <source>
        <dbReference type="EMBL" id="AVX04928.1"/>
    </source>
</evidence>
<feature type="transmembrane region" description="Helical" evidence="5">
    <location>
        <begin position="68"/>
        <end position="92"/>
    </location>
</feature>
<dbReference type="EMBL" id="CP021330">
    <property type="protein sequence ID" value="AVX04928.1"/>
    <property type="molecule type" value="Genomic_DNA"/>
</dbReference>
<feature type="transmembrane region" description="Helical" evidence="5">
    <location>
        <begin position="35"/>
        <end position="56"/>
    </location>
</feature>
<feature type="transmembrane region" description="Helical" evidence="5">
    <location>
        <begin position="198"/>
        <end position="221"/>
    </location>
</feature>
<organism evidence="7 8">
    <name type="scientific">Maritalea myrionectae</name>
    <dbReference type="NCBI Taxonomy" id="454601"/>
    <lineage>
        <taxon>Bacteria</taxon>
        <taxon>Pseudomonadati</taxon>
        <taxon>Pseudomonadota</taxon>
        <taxon>Alphaproteobacteria</taxon>
        <taxon>Hyphomicrobiales</taxon>
        <taxon>Devosiaceae</taxon>
        <taxon>Maritalea</taxon>
    </lineage>
</organism>
<dbReference type="GO" id="GO:0008273">
    <property type="term" value="F:calcium, potassium:sodium antiporter activity"/>
    <property type="evidence" value="ECO:0007669"/>
    <property type="project" value="TreeGrafter"/>
</dbReference>
<feature type="domain" description="Sodium/calcium exchanger membrane region" evidence="6">
    <location>
        <begin position="4"/>
        <end position="143"/>
    </location>
</feature>
<dbReference type="InterPro" id="IPR004481">
    <property type="entry name" value="K/Na/Ca-exchanger"/>
</dbReference>
<evidence type="ECO:0000259" key="6">
    <source>
        <dbReference type="Pfam" id="PF01699"/>
    </source>
</evidence>
<evidence type="ECO:0000256" key="3">
    <source>
        <dbReference type="ARBA" id="ARBA00022989"/>
    </source>
</evidence>
<feature type="transmembrane region" description="Helical" evidence="5">
    <location>
        <begin position="262"/>
        <end position="282"/>
    </location>
</feature>
<sequence length="305" mass="31995">MFSALGFLGLGLLLLYFGGNWLVDGAQFIARKLGLSTLLISIVIIGFGTSVPELLVAINANLASKPDIAVGNVIGSNIANLLLVMAITALIFPLNVVEKVLRIDGTSLIGVTLLYMMLAMDGALSRADACVLVLAILGYLIFRANNDEHDHEDDAPNITLRNACLLAAAGLIALPFGADLFLQGAVSLAQKLGLSDEMIGLTIVALGTSVPELATCVVAAMRRDVDVVVGNILGSNIFNLTLVMGGAALAQPLTIARSFVELGNSVLLAATILSLILMFTGARLCRKEGASMLVLYLFIVSIWIS</sequence>
<dbReference type="NCBIfam" id="TIGR00367">
    <property type="entry name" value="calcium/sodium antiporter"/>
    <property type="match status" value="1"/>
</dbReference>
<dbReference type="GO" id="GO:0006874">
    <property type="term" value="P:intracellular calcium ion homeostasis"/>
    <property type="evidence" value="ECO:0007669"/>
    <property type="project" value="TreeGrafter"/>
</dbReference>
<dbReference type="KEGG" id="mmyr:MXMO3_02415"/>
<dbReference type="RefSeq" id="WP_117396026.1">
    <property type="nucleotide sequence ID" value="NZ_CP021330.1"/>
</dbReference>
<keyword evidence="3 5" id="KW-1133">Transmembrane helix</keyword>
<evidence type="ECO:0000256" key="1">
    <source>
        <dbReference type="ARBA" id="ARBA00004141"/>
    </source>
</evidence>
<dbReference type="InterPro" id="IPR044880">
    <property type="entry name" value="NCX_ion-bd_dom_sf"/>
</dbReference>
<feature type="transmembrane region" description="Helical" evidence="5">
    <location>
        <begin position="228"/>
        <end position="250"/>
    </location>
</feature>
<dbReference type="InterPro" id="IPR004837">
    <property type="entry name" value="NaCa_Exmemb"/>
</dbReference>
<feature type="domain" description="Sodium/calcium exchanger membrane region" evidence="6">
    <location>
        <begin position="165"/>
        <end position="302"/>
    </location>
</feature>
<gene>
    <name evidence="7" type="ORF">MXMO3_02415</name>
</gene>
<keyword evidence="2 5" id="KW-0812">Transmembrane</keyword>
<keyword evidence="4 5" id="KW-0472">Membrane</keyword>
<dbReference type="PANTHER" id="PTHR10846">
    <property type="entry name" value="SODIUM/POTASSIUM/CALCIUM EXCHANGER"/>
    <property type="match status" value="1"/>
</dbReference>
<feature type="transmembrane region" description="Helical" evidence="5">
    <location>
        <begin position="163"/>
        <end position="186"/>
    </location>
</feature>
<dbReference type="GO" id="GO:0005886">
    <property type="term" value="C:plasma membrane"/>
    <property type="evidence" value="ECO:0007669"/>
    <property type="project" value="TreeGrafter"/>
</dbReference>
<feature type="transmembrane region" description="Helical" evidence="5">
    <location>
        <begin position="289"/>
        <end position="304"/>
    </location>
</feature>
<name>A0A2R4MFW2_9HYPH</name>
<evidence type="ECO:0000313" key="8">
    <source>
        <dbReference type="Proteomes" id="UP000258927"/>
    </source>
</evidence>
<comment type="subcellular location">
    <subcellularLocation>
        <location evidence="1">Membrane</location>
        <topology evidence="1">Multi-pass membrane protein</topology>
    </subcellularLocation>
</comment>
<reference evidence="7 8" key="1">
    <citation type="submission" date="2017-05" db="EMBL/GenBank/DDBJ databases">
        <title>Genome Analysis of Maritalea myrionectae HL2708#5.</title>
        <authorList>
            <consortium name="Cotde Inc.-PKNU"/>
            <person name="Jang D."/>
            <person name="Oh H.-M."/>
        </authorList>
    </citation>
    <scope>NUCLEOTIDE SEQUENCE [LARGE SCALE GENOMIC DNA]</scope>
    <source>
        <strain evidence="7 8">HL2708#5</strain>
    </source>
</reference>
<dbReference type="GO" id="GO:0005262">
    <property type="term" value="F:calcium channel activity"/>
    <property type="evidence" value="ECO:0007669"/>
    <property type="project" value="TreeGrafter"/>
</dbReference>
<evidence type="ECO:0000256" key="2">
    <source>
        <dbReference type="ARBA" id="ARBA00022692"/>
    </source>
</evidence>
<dbReference type="Pfam" id="PF01699">
    <property type="entry name" value="Na_Ca_ex"/>
    <property type="match status" value="2"/>
</dbReference>
<dbReference type="Proteomes" id="UP000258927">
    <property type="component" value="Chromosome"/>
</dbReference>
<evidence type="ECO:0000256" key="5">
    <source>
        <dbReference type="SAM" id="Phobius"/>
    </source>
</evidence>
<proteinExistence type="predicted"/>